<dbReference type="Gene3D" id="1.10.472.130">
    <property type="match status" value="1"/>
</dbReference>
<feature type="signal peptide" evidence="18">
    <location>
        <begin position="1"/>
        <end position="20"/>
    </location>
</feature>
<dbReference type="PANTHER" id="PTHR46532:SF4">
    <property type="entry name" value="AAA+ ATPASE DOMAIN-CONTAINING PROTEIN"/>
    <property type="match status" value="1"/>
</dbReference>
<dbReference type="InterPro" id="IPR035699">
    <property type="entry name" value="AAA_6"/>
</dbReference>
<keyword evidence="12" id="KW-0175">Coiled coil</keyword>
<keyword evidence="18" id="KW-0732">Signal</keyword>
<dbReference type="InterPro" id="IPR042228">
    <property type="entry name" value="Dynein_linker_3"/>
</dbReference>
<keyword evidence="15" id="KW-0206">Cytoskeleton</keyword>
<accession>A0AAF0JAG0</accession>
<evidence type="ECO:0000256" key="4">
    <source>
        <dbReference type="ARBA" id="ARBA00011655"/>
    </source>
</evidence>
<keyword evidence="9" id="KW-0547">Nucleotide-binding</keyword>
<sequence>MATDPALGAYLAALLPAVLGGEAHPLENEEGEESFAEVADAFCTDAALPVVFVDQYYREGHIAYGLARRPTYEPPGQVSSVALVKRHAHIDTQAPLAPQLRVVTLVSPAEEEAQHALLETPYEALETVVHSVMTPWFDAYASHERDQEKRAKEDEIPMVKRKFAELELSLRHLQQSVEIPQVVLAIHPAIRAAVETCAAEKRPVSTDAVEPTSLLTDDQFVNELHAEMNGWVRAVQKVTKLDRDASSGTAMQEIHFWNAMEHALEDLEGQLHAPGITLTLDILTTAKRFHATVSFHADTGIKDALEKVKSYNVLMRDFPLPELLAATTLPTCSDAQRAIFTTLTKKLRVSAYPVARALAFVEAIGCEATAALLRILASLAPMHLAYDGCKAVLEEALHVLQEWDEHVKEFVYLARDLTRKRGEKLIPIKVAAAHAPLRARLEYLQRFRAAHEELAEMADVGRAWSSSTNVPLLTELHAALDGIRAVDTLDVSEKGTETLAAAEAQYNARIAHVESQLIEKLRTLLAHAQSAREQLRVLAQCNRLFVRPKVRAAVQEYQQVLLQSVQADISALQAKFRAGFRGSDAHLAAQLRHQPEIVGAIVWANEIERQLQVYLQRVQDVLGTGWEHYADGQRIYAESTTFARKLDTRPLLAAWSQDAARRGTHITGPLLRVAADRATRELRLVANYDAQAFVFADEAHALTMLGMAIPQALVSAALDARRIYPFALTVVHALRTLEKVQTQMESLKPMAPLLAQAIAEMHGLLAQAMQARWERFLDSYSSVYASASADALRENTQVALIEQLAAAAIVLEGHAQRLAAASADVEGVLERMHACAYDRAAFSTHMAALQEHIDALSLAAYPNLAAWVAALDERVEKVLHQRLVAELHHFYASLAARTERTPVTLSVRLASASLTLEPPLAHARSHWYSVLNEILAVVLDVPRPHAGRYDLLQDASKATYSALLRRVPSAALTAPLGRLETRLTEADAYAATWLQLQFLWDVEPDTVAADLGTDLEAWHAVAQRLRQTRALVDGRAVRRSFALVDVDAEPVQARVAAKLDAWERSLLQHYADTLGAAMREAHTSLAEGRRTLEPMHVAGASTAQVVGLITLVQRLTTEAQHVAPTLDLYNAGQAALQRQRMQPSAWLHAEQVAGEHAALQQLLAAKRALIDAEHESIHSQISAEDRAVGTKIDALTTAWADERPVHGSVPVAEALQTLNTFATRLTELQGAIAQLGLAQEAFGITPRTDAGLTVLAEERDELHGVWGALADVWQQLDEVRATPWAAVNGRQVRQRLESLLRTCRAMPSRMRQYAAYEHVQEELSFLLKHVALLQELHGDAFQERHWRALYKALGKRFLPSAQTLGQVWDLDWHANLATIRTMLADAQGEYALDVYLQQVREAWTGYGLELINYRNECMLIRGFDSLFQLAAEHANGLRAMSASPHYRVFEEEARRWEERLARVQTTFDLWARVQRQFVYLNGIFSASPEIRHMLPMESGRFQSISTEFLALLRRVHKTPYVLEVVQQPGLESALERLDELLHKIQTALGEYLERERARFPRFYFVGDEDLLEMLGNSKDAARAAKHFSKMFAGLHRVEEANGTISAVATRSGDRLALESPVVVNEYSGVHEWLGALEASVQATLRTRLVDAVASLERVDDEALVAWLGAYPPQLVVLASQIVYTRRVEAALATRTSLEAVAQPLEARIAFLAENVTKVDAAVRRACEQLLTLLTHQSETLSAPSMRSCDSPDAFAWQYQLRHYLDGDCATVRMAHTSFAYGFELLDTGERLVHTPLTTACFTTLTQALHARCGGAPFGPAGTGKTETVKALAHELGRLVLVFNCDSQFDGQAMARIFAGLCRVGAWGCFDEFNRLEERVLSSVSQQIQAIQQALGGAQTAELNGVPVTVHAHTGVFVTMNPTYAGRSHLPDNLTQLFRSVAMTAPDMRRIVQVLLLVHGFQHAQALASKMVLLFQLCGEQLSRAAHYDFGLRALKAVLRRAAALCRSTTLPNDTTRLDVEQRILVQSVHEILPPKLAQDDVPLLTALVQDVFPGVAYEPAALETLHKHLADVCAEQHLMPGAWLDKVVQLYQMQFVSHGVILVGPAGSGKTRAWQVLREALARADGVESVAYTLEPKVWSKEHLYGTLDATTREWTDGLFTSILRQIRENMRRESDKRHWIVFDGDIDPEWVENLNSVLDDNQMLTLPTGERLGLPENVRLLFEVDSVEHATLATITRCGMVAFGAELVSREARLEHALAGLARVPLGGDEEFVSIASPEASASVPQWTADAIRPYCVPGALVDKVLDAAYAHDHIMPLDDSRAIATLFSLMRRAARQVLSYNVRHADFPLRQDQVTAYCRRMLCVALVWACAGDAPHAVRTSLSDVVRMHADVDVPNGALLDYDLELGAEVRWKAWADEVAHVEVETTAVARADAVIPTLDTVRQEALLYAFLLDHRPVLLCGPPGSGKTMVLYATLRRLADVTLVGLNLSSQTTPKALLTLLEEHCEYQKTPSGTRLVPSQLGRRLVVFCDEINLPAPDAYATQHVIGFLRQLVEQRGFWRERTWVALERIQFVGACNPPTDPGRTPLSMRFLRHAPVIMVDYPTKPSLHQIYHTLVRAALRATPNLLGYAEALTSAMVDFFLASQQRFTPEMQAHYIYSPRELTRWVRGIYKAMSRTELAALPELVRLWAYEGLRLFQDRLVEESERQWTDAALDDAAKAAFPALDVATVLARPILYSDWLSKDYRSVERAPLRQYAEARLRGYSEEELDTHLVLHNPVLDLALGCDRVLQQPGGHLLLIGVSGSGRTTVAQFCAWLRGLSLYSVPTARSYRDEDFDEDLRKLLKRVGVRGERVCWTMDEGQVAHPARLEKLNTLLANAEVAGLFEGEEHTALLSALRDAAQREGLMLTAEDELLTFFRTQIMANLHVVLTMNPPHGGVGAKATASPALFNRCTLVYCW</sequence>
<dbReference type="CDD" id="cd00009">
    <property type="entry name" value="AAA"/>
    <property type="match status" value="1"/>
</dbReference>
<dbReference type="InterPro" id="IPR003593">
    <property type="entry name" value="AAA+_ATPase"/>
</dbReference>
<dbReference type="FunFam" id="3.40.50.300:FF:002357">
    <property type="entry name" value="Glutathione S-transferase class-mu 26 kDa isozyme"/>
    <property type="match status" value="1"/>
</dbReference>
<comment type="subcellular location">
    <subcellularLocation>
        <location evidence="1">Cell projection</location>
        <location evidence="1">Cilium</location>
    </subcellularLocation>
    <subcellularLocation>
        <location evidence="2">Cytoplasm</location>
        <location evidence="2">Cytoskeleton</location>
    </subcellularLocation>
</comment>
<dbReference type="InterPro" id="IPR054354">
    <property type="entry name" value="DYNC2H1-like_lid"/>
</dbReference>
<dbReference type="Pfam" id="PF17852">
    <property type="entry name" value="Dynein_AAA_lid"/>
    <property type="match status" value="1"/>
</dbReference>
<dbReference type="GO" id="GO:0005524">
    <property type="term" value="F:ATP binding"/>
    <property type="evidence" value="ECO:0007669"/>
    <property type="project" value="UniProtKB-KW"/>
</dbReference>
<evidence type="ECO:0000256" key="10">
    <source>
        <dbReference type="ARBA" id="ARBA00022840"/>
    </source>
</evidence>
<feature type="domain" description="AAA+ ATPase" evidence="19">
    <location>
        <begin position="2796"/>
        <end position="2957"/>
    </location>
</feature>
<organism evidence="20 21">
    <name type="scientific">Malassezia japonica</name>
    <dbReference type="NCBI Taxonomy" id="223818"/>
    <lineage>
        <taxon>Eukaryota</taxon>
        <taxon>Fungi</taxon>
        <taxon>Dikarya</taxon>
        <taxon>Basidiomycota</taxon>
        <taxon>Ustilaginomycotina</taxon>
        <taxon>Malasseziomycetes</taxon>
        <taxon>Malasseziales</taxon>
        <taxon>Malasseziaceae</taxon>
        <taxon>Malassezia</taxon>
    </lineage>
</organism>
<keyword evidence="21" id="KW-1185">Reference proteome</keyword>
<comment type="subunit">
    <text evidence="4">Consists of at least two heavy chains and a number of intermediate and light chains.</text>
</comment>
<evidence type="ECO:0000256" key="12">
    <source>
        <dbReference type="ARBA" id="ARBA00023054"/>
    </source>
</evidence>
<dbReference type="SMART" id="SM00382">
    <property type="entry name" value="AAA"/>
    <property type="match status" value="3"/>
</dbReference>
<dbReference type="RefSeq" id="XP_060122107.1">
    <property type="nucleotide sequence ID" value="XM_060266124.1"/>
</dbReference>
<evidence type="ECO:0000256" key="13">
    <source>
        <dbReference type="ARBA" id="ARBA00023069"/>
    </source>
</evidence>
<evidence type="ECO:0000256" key="6">
    <source>
        <dbReference type="ARBA" id="ARBA00022490"/>
    </source>
</evidence>
<evidence type="ECO:0000256" key="3">
    <source>
        <dbReference type="ARBA" id="ARBA00008887"/>
    </source>
</evidence>
<reference evidence="20" key="1">
    <citation type="submission" date="2023-03" db="EMBL/GenBank/DDBJ databases">
        <title>Mating type loci evolution in Malassezia.</title>
        <authorList>
            <person name="Coelho M.A."/>
        </authorList>
    </citation>
    <scope>NUCLEOTIDE SEQUENCE</scope>
    <source>
        <strain evidence="20">CBS 9431</strain>
    </source>
</reference>
<gene>
    <name evidence="20" type="ORF">MJAP1_002180</name>
</gene>
<dbReference type="Gene3D" id="1.20.58.1120">
    <property type="match status" value="1"/>
</dbReference>
<dbReference type="Gene3D" id="1.10.287.2620">
    <property type="match status" value="1"/>
</dbReference>
<dbReference type="Pfam" id="PF22597">
    <property type="entry name" value="DYN_lid"/>
    <property type="match status" value="1"/>
</dbReference>
<name>A0AAF0JAG0_9BASI</name>
<feature type="chain" id="PRO_5042078209" description="Dynein heavy chain, cytoplasmic" evidence="18">
    <location>
        <begin position="21"/>
        <end position="2962"/>
    </location>
</feature>
<dbReference type="InterPro" id="IPR026983">
    <property type="entry name" value="DHC"/>
</dbReference>
<dbReference type="Gene3D" id="1.10.8.710">
    <property type="match status" value="1"/>
</dbReference>
<dbReference type="FunFam" id="3.20.180.20:FF:000002">
    <property type="entry name" value="Cytoplasmic dynein heavy chain 1"/>
    <property type="match status" value="1"/>
</dbReference>
<evidence type="ECO:0000256" key="16">
    <source>
        <dbReference type="ARBA" id="ARBA00023273"/>
    </source>
</evidence>
<dbReference type="InterPro" id="IPR024317">
    <property type="entry name" value="Dynein_heavy_chain_D4_dom"/>
</dbReference>
<dbReference type="Gene3D" id="1.20.140.100">
    <property type="entry name" value="Dynein heavy chain, N-terminal domain 2"/>
    <property type="match status" value="1"/>
</dbReference>
<dbReference type="Pfam" id="PF08385">
    <property type="entry name" value="DHC_N1"/>
    <property type="match status" value="1"/>
</dbReference>
<evidence type="ECO:0000256" key="18">
    <source>
        <dbReference type="SAM" id="SignalP"/>
    </source>
</evidence>
<keyword evidence="7" id="KW-0493">Microtubule</keyword>
<dbReference type="InterPro" id="IPR013602">
    <property type="entry name" value="Dynein_heavy_linker"/>
</dbReference>
<keyword evidence="10" id="KW-0067">ATP-binding</keyword>
<proteinExistence type="inferred from homology"/>
<dbReference type="InterPro" id="IPR042222">
    <property type="entry name" value="Dynein_2_N"/>
</dbReference>
<dbReference type="Gene3D" id="3.20.180.20">
    <property type="entry name" value="Dynein heavy chain, N-terminal domain 2"/>
    <property type="match status" value="1"/>
</dbReference>
<keyword evidence="14" id="KW-0505">Motor protein</keyword>
<dbReference type="GO" id="GO:0007018">
    <property type="term" value="P:microtubule-based movement"/>
    <property type="evidence" value="ECO:0007669"/>
    <property type="project" value="InterPro"/>
</dbReference>
<evidence type="ECO:0000313" key="20">
    <source>
        <dbReference type="EMBL" id="WFD39210.1"/>
    </source>
</evidence>
<evidence type="ECO:0000259" key="19">
    <source>
        <dbReference type="SMART" id="SM00382"/>
    </source>
</evidence>
<keyword evidence="16" id="KW-0966">Cell projection</keyword>
<keyword evidence="13" id="KW-0969">Cilium</keyword>
<dbReference type="EMBL" id="CP119960">
    <property type="protein sequence ID" value="WFD39210.1"/>
    <property type="molecule type" value="Genomic_DNA"/>
</dbReference>
<dbReference type="GO" id="GO:0005874">
    <property type="term" value="C:microtubule"/>
    <property type="evidence" value="ECO:0007669"/>
    <property type="project" value="UniProtKB-KW"/>
</dbReference>
<dbReference type="Pfam" id="PF12774">
    <property type="entry name" value="AAA_6"/>
    <property type="match status" value="1"/>
</dbReference>
<dbReference type="InterPro" id="IPR043157">
    <property type="entry name" value="Dynein_AAA1S"/>
</dbReference>
<dbReference type="FunFam" id="1.20.140.100:FF:000002">
    <property type="entry name" value="Cytoplasmic dynein heavy chain 1"/>
    <property type="match status" value="1"/>
</dbReference>
<evidence type="ECO:0000313" key="21">
    <source>
        <dbReference type="Proteomes" id="UP001217754"/>
    </source>
</evidence>
<dbReference type="PANTHER" id="PTHR46532">
    <property type="entry name" value="MALE FERTILITY FACTOR KL5"/>
    <property type="match status" value="1"/>
</dbReference>
<evidence type="ECO:0000256" key="7">
    <source>
        <dbReference type="ARBA" id="ARBA00022701"/>
    </source>
</evidence>
<evidence type="ECO:0000256" key="14">
    <source>
        <dbReference type="ARBA" id="ARBA00023175"/>
    </source>
</evidence>
<dbReference type="InterPro" id="IPR013594">
    <property type="entry name" value="Dynein_heavy_tail"/>
</dbReference>
<evidence type="ECO:0000256" key="2">
    <source>
        <dbReference type="ARBA" id="ARBA00004245"/>
    </source>
</evidence>
<dbReference type="Pfam" id="PF12780">
    <property type="entry name" value="AAA_8"/>
    <property type="match status" value="1"/>
</dbReference>
<evidence type="ECO:0000256" key="11">
    <source>
        <dbReference type="ARBA" id="ARBA00023017"/>
    </source>
</evidence>
<dbReference type="InterPro" id="IPR041466">
    <property type="entry name" value="Dynein_AAA5_ext"/>
</dbReference>
<dbReference type="FunFam" id="1.10.287.2620:FF:000001">
    <property type="entry name" value="Cytoplasmic dynein heavy chain 1"/>
    <property type="match status" value="1"/>
</dbReference>
<dbReference type="GO" id="GO:0051959">
    <property type="term" value="F:dynein light intermediate chain binding"/>
    <property type="evidence" value="ECO:0007669"/>
    <property type="project" value="InterPro"/>
</dbReference>
<keyword evidence="8" id="KW-0677">Repeat</keyword>
<keyword evidence="11" id="KW-0243">Dynein</keyword>
<dbReference type="InterPro" id="IPR027417">
    <property type="entry name" value="P-loop_NTPase"/>
</dbReference>
<dbReference type="Gene3D" id="1.20.920.30">
    <property type="match status" value="1"/>
</dbReference>
<dbReference type="GO" id="GO:0045505">
    <property type="term" value="F:dynein intermediate chain binding"/>
    <property type="evidence" value="ECO:0007669"/>
    <property type="project" value="InterPro"/>
</dbReference>
<evidence type="ECO:0000256" key="1">
    <source>
        <dbReference type="ARBA" id="ARBA00004138"/>
    </source>
</evidence>
<evidence type="ECO:0000256" key="15">
    <source>
        <dbReference type="ARBA" id="ARBA00023212"/>
    </source>
</evidence>
<dbReference type="Gene3D" id="3.40.50.300">
    <property type="entry name" value="P-loop containing nucleotide triphosphate hydrolases"/>
    <property type="match status" value="3"/>
</dbReference>
<dbReference type="GO" id="GO:0005858">
    <property type="term" value="C:axonemal dynein complex"/>
    <property type="evidence" value="ECO:0007669"/>
    <property type="project" value="TreeGrafter"/>
</dbReference>
<evidence type="ECO:0000256" key="5">
    <source>
        <dbReference type="ARBA" id="ARBA00022197"/>
    </source>
</evidence>
<dbReference type="FunFam" id="1.10.8.710:FF:000001">
    <property type="entry name" value="Dynein axonemal heavy chain 2"/>
    <property type="match status" value="1"/>
</dbReference>
<evidence type="ECO:0000256" key="8">
    <source>
        <dbReference type="ARBA" id="ARBA00022737"/>
    </source>
</evidence>
<feature type="domain" description="AAA+ ATPase" evidence="19">
    <location>
        <begin position="2456"/>
        <end position="2604"/>
    </location>
</feature>
<evidence type="ECO:0000256" key="17">
    <source>
        <dbReference type="ARBA" id="ARBA00033439"/>
    </source>
</evidence>
<dbReference type="FunFam" id="3.40.50.300:FF:000071">
    <property type="entry name" value="Cytoplasmic dynein heavy chain 1"/>
    <property type="match status" value="1"/>
</dbReference>
<protein>
    <recommendedName>
        <fullName evidence="5">Dynein heavy chain, cytoplasmic</fullName>
    </recommendedName>
    <alternativeName>
        <fullName evidence="17">Dynein heavy chain, cytosolic</fullName>
    </alternativeName>
</protein>
<keyword evidence="6" id="KW-0963">Cytoplasm</keyword>
<dbReference type="GeneID" id="85225831"/>
<dbReference type="Proteomes" id="UP001217754">
    <property type="component" value="Chromosome 3"/>
</dbReference>
<dbReference type="Pfam" id="PF12775">
    <property type="entry name" value="AAA_7"/>
    <property type="match status" value="1"/>
</dbReference>
<dbReference type="SUPFAM" id="SSF52540">
    <property type="entry name" value="P-loop containing nucleoside triphosphate hydrolases"/>
    <property type="match status" value="4"/>
</dbReference>
<dbReference type="Pfam" id="PF08393">
    <property type="entry name" value="DHC_N2"/>
    <property type="match status" value="1"/>
</dbReference>
<feature type="domain" description="AAA+ ATPase" evidence="19">
    <location>
        <begin position="1813"/>
        <end position="1946"/>
    </location>
</feature>
<comment type="similarity">
    <text evidence="3">Belongs to the dynein heavy chain family.</text>
</comment>
<evidence type="ECO:0000256" key="9">
    <source>
        <dbReference type="ARBA" id="ARBA00022741"/>
    </source>
</evidence>